<protein>
    <submittedName>
        <fullName evidence="2">Uncharacterized protein</fullName>
    </submittedName>
</protein>
<feature type="compositionally biased region" description="Basic and acidic residues" evidence="1">
    <location>
        <begin position="568"/>
        <end position="581"/>
    </location>
</feature>
<evidence type="ECO:0000313" key="2">
    <source>
        <dbReference type="EMBL" id="KAG6114682.1"/>
    </source>
</evidence>
<organism evidence="2 3">
    <name type="scientific">Claviceps humidiphila</name>
    <dbReference type="NCBI Taxonomy" id="1294629"/>
    <lineage>
        <taxon>Eukaryota</taxon>
        <taxon>Fungi</taxon>
        <taxon>Dikarya</taxon>
        <taxon>Ascomycota</taxon>
        <taxon>Pezizomycotina</taxon>
        <taxon>Sordariomycetes</taxon>
        <taxon>Hypocreomycetidae</taxon>
        <taxon>Hypocreales</taxon>
        <taxon>Clavicipitaceae</taxon>
        <taxon>Claviceps</taxon>
    </lineage>
</organism>
<feature type="region of interest" description="Disordered" evidence="1">
    <location>
        <begin position="555"/>
        <end position="606"/>
    </location>
</feature>
<evidence type="ECO:0000313" key="3">
    <source>
        <dbReference type="Proteomes" id="UP000732380"/>
    </source>
</evidence>
<keyword evidence="3" id="KW-1185">Reference proteome</keyword>
<accession>A0A9P7Q0S9</accession>
<name>A0A9P7Q0S9_9HYPO</name>
<evidence type="ECO:0000256" key="1">
    <source>
        <dbReference type="SAM" id="MobiDB-lite"/>
    </source>
</evidence>
<comment type="caution">
    <text evidence="2">The sequence shown here is derived from an EMBL/GenBank/DDBJ whole genome shotgun (WGS) entry which is preliminary data.</text>
</comment>
<dbReference type="EMBL" id="SRQM01000256">
    <property type="protein sequence ID" value="KAG6114682.1"/>
    <property type="molecule type" value="Genomic_DNA"/>
</dbReference>
<dbReference type="AlphaFoldDB" id="A0A9P7Q0S9"/>
<gene>
    <name evidence="2" type="ORF">E4U13_003254</name>
</gene>
<sequence>MYDSLGPGSVILEQYYERAYRLWHGLYLAAVAAPLDHGTALGLQHVFPRHPYFVTGLHLDTRASDVLYATGTSTWQTSTGGCSLPSFKKRYKVPVTAETSLIVSLPLHRNSFGQDSGHICLLMLAWAYVLSQRWTELVPGAEAIEYTESSAALSLSDSVGGVVQTDDPVVDLGVATDEAVRWWAAVLAPGEGWVARIHHMGEDLRSPWSVSLQSSKNLILTFRKTLSHEGHRSPPSFSAAVQYIADYAEYHGIEDQSHAAFAAALLLPTRRNISKRLCWSYPDWHNKRREPSVKQEQCWPPWGKERNQLDKLMTMSCNAIGMLSLLCSSFIDPDLPCNACGAWMQGAFAILDEPEAQKPDVLMGILVQRSPHLRFLWLGAILLDMQGYIMQRARPVAYFPELHSASWTGTLISFIQRPVPNYPANTEIIRRADGARLMFLSQTKCHSDLPLVPFPPFGAMLVRDCVLEAQLHVSCGGGHGLVYAGWEWDCDGDVKVAQDPGGKPFDFSKANGPAVASMAIRYDKLDPSSDCSEAITLYIFNWLRKDDGGPVGKRGIPGNWIGNHRSRVKSERAVPEPEGHGKSTTSSRRRVGPRVLRALTTQSHSI</sequence>
<proteinExistence type="predicted"/>
<reference evidence="2 3" key="1">
    <citation type="journal article" date="2020" name="bioRxiv">
        <title>Whole genome comparisons of ergot fungi reveals the divergence and evolution of species within the genus Claviceps are the result of varying mechanisms driving genome evolution and host range expansion.</title>
        <authorList>
            <person name="Wyka S.A."/>
            <person name="Mondo S.J."/>
            <person name="Liu M."/>
            <person name="Dettman J."/>
            <person name="Nalam V."/>
            <person name="Broders K.D."/>
        </authorList>
    </citation>
    <scope>NUCLEOTIDE SEQUENCE [LARGE SCALE GENOMIC DNA]</scope>
    <source>
        <strain evidence="2 3">LM576</strain>
    </source>
</reference>
<dbReference type="Proteomes" id="UP000732380">
    <property type="component" value="Unassembled WGS sequence"/>
</dbReference>